<keyword evidence="2" id="KW-1185">Reference proteome</keyword>
<dbReference type="PANTHER" id="PTHR10000">
    <property type="entry name" value="PHOSPHOSERINE PHOSPHATASE"/>
    <property type="match status" value="1"/>
</dbReference>
<dbReference type="eggNOG" id="COG0561">
    <property type="taxonomic scope" value="Bacteria"/>
</dbReference>
<gene>
    <name evidence="1" type="ORF">ERS852385_01382</name>
</gene>
<dbReference type="InterPro" id="IPR006379">
    <property type="entry name" value="HAD-SF_hydro_IIB"/>
</dbReference>
<dbReference type="InterPro" id="IPR023214">
    <property type="entry name" value="HAD_sf"/>
</dbReference>
<evidence type="ECO:0000313" key="1">
    <source>
        <dbReference type="EMBL" id="CUN79358.1"/>
    </source>
</evidence>
<dbReference type="NCBIfam" id="TIGR01484">
    <property type="entry name" value="HAD-SF-IIB"/>
    <property type="match status" value="1"/>
</dbReference>
<protein>
    <submittedName>
        <fullName evidence="1">Putative hydrolase M6_Spy0533</fullName>
        <ecNumber evidence="1">3.-.-.-</ecNumber>
    </submittedName>
</protein>
<dbReference type="Gene3D" id="3.40.50.1000">
    <property type="entry name" value="HAD superfamily/HAD-like"/>
    <property type="match status" value="1"/>
</dbReference>
<sequence>MKVAASDYDGTLFRQDRIAKSDAEAIKKWREAGHKFGVVSGRDHGMLVPQLQHYGVGYDYLACNNGGIICAANGTVLWEAEIAPEMLAALTHLPLVRKSFHFALSAADRTYLCHASEGTWVIREAKQWNFPIVNIEESEVGHLPQTIHQFALGFTNPEDAFAASDEVNAKFGDVVHAYPNRCAVDITPKEISKEQAVDHTLKLMGWQDAEIFAIGDEVNDLPMIEAFSGYTVETARDAIKAKARCAYESVGAMLLANL</sequence>
<dbReference type="PANTHER" id="PTHR10000:SF8">
    <property type="entry name" value="HAD SUPERFAMILY HYDROLASE-LIKE, TYPE 3"/>
    <property type="match status" value="1"/>
</dbReference>
<evidence type="ECO:0000313" key="2">
    <source>
        <dbReference type="Proteomes" id="UP000095546"/>
    </source>
</evidence>
<organism evidence="1 2">
    <name type="scientific">Mitsuokella jalaludinii</name>
    <dbReference type="NCBI Taxonomy" id="187979"/>
    <lineage>
        <taxon>Bacteria</taxon>
        <taxon>Bacillati</taxon>
        <taxon>Bacillota</taxon>
        <taxon>Negativicutes</taxon>
        <taxon>Selenomonadales</taxon>
        <taxon>Selenomonadaceae</taxon>
        <taxon>Mitsuokella</taxon>
    </lineage>
</organism>
<accession>A0A173ZVY8</accession>
<keyword evidence="1" id="KW-0378">Hydrolase</keyword>
<dbReference type="Proteomes" id="UP000095546">
    <property type="component" value="Unassembled WGS sequence"/>
</dbReference>
<dbReference type="GO" id="GO:0016791">
    <property type="term" value="F:phosphatase activity"/>
    <property type="evidence" value="ECO:0007669"/>
    <property type="project" value="TreeGrafter"/>
</dbReference>
<dbReference type="AlphaFoldDB" id="A0A173ZVY8"/>
<dbReference type="STRING" id="187979.ERS852385_01382"/>
<dbReference type="GeneID" id="83710259"/>
<proteinExistence type="predicted"/>
<name>A0A173ZVY8_9FIRM</name>
<dbReference type="EMBL" id="CYYU01000008">
    <property type="protein sequence ID" value="CUN79358.1"/>
    <property type="molecule type" value="Genomic_DNA"/>
</dbReference>
<dbReference type="Pfam" id="PF08282">
    <property type="entry name" value="Hydrolase_3"/>
    <property type="match status" value="1"/>
</dbReference>
<dbReference type="Gene3D" id="3.30.1240.10">
    <property type="match status" value="1"/>
</dbReference>
<dbReference type="InterPro" id="IPR036412">
    <property type="entry name" value="HAD-like_sf"/>
</dbReference>
<dbReference type="GO" id="GO:0000287">
    <property type="term" value="F:magnesium ion binding"/>
    <property type="evidence" value="ECO:0007669"/>
    <property type="project" value="TreeGrafter"/>
</dbReference>
<dbReference type="EC" id="3.-.-.-" evidence="1"/>
<dbReference type="GO" id="GO:0005829">
    <property type="term" value="C:cytosol"/>
    <property type="evidence" value="ECO:0007669"/>
    <property type="project" value="TreeGrafter"/>
</dbReference>
<reference evidence="1 2" key="1">
    <citation type="submission" date="2015-09" db="EMBL/GenBank/DDBJ databases">
        <authorList>
            <consortium name="Pathogen Informatics"/>
        </authorList>
    </citation>
    <scope>NUCLEOTIDE SEQUENCE [LARGE SCALE GENOMIC DNA]</scope>
    <source>
        <strain evidence="1 2">2789STDY5608828</strain>
    </source>
</reference>
<dbReference type="SUPFAM" id="SSF56784">
    <property type="entry name" value="HAD-like"/>
    <property type="match status" value="1"/>
</dbReference>
<dbReference type="RefSeq" id="WP_036377185.1">
    <property type="nucleotide sequence ID" value="NZ_CABIWZ010000008.1"/>
</dbReference>